<name>A0AA38MT78_9CUCU</name>
<accession>A0AA38MT78</accession>
<organism evidence="3 4">
    <name type="scientific">Zophobas morio</name>
    <dbReference type="NCBI Taxonomy" id="2755281"/>
    <lineage>
        <taxon>Eukaryota</taxon>
        <taxon>Metazoa</taxon>
        <taxon>Ecdysozoa</taxon>
        <taxon>Arthropoda</taxon>
        <taxon>Hexapoda</taxon>
        <taxon>Insecta</taxon>
        <taxon>Pterygota</taxon>
        <taxon>Neoptera</taxon>
        <taxon>Endopterygota</taxon>
        <taxon>Coleoptera</taxon>
        <taxon>Polyphaga</taxon>
        <taxon>Cucujiformia</taxon>
        <taxon>Tenebrionidae</taxon>
        <taxon>Zophobas</taxon>
    </lineage>
</organism>
<sequence>MGKSLILFSLLVTAYHLVEAGLTATEDPKSAETEAGLDAEIGSDGGTGIAGGLDPETGSDRSDTDKGIPRLGVFEEELEDKRRRRRRDDESVYELIREAFYAIKKSFENFFG</sequence>
<dbReference type="EMBL" id="JALNTZ010000001">
    <property type="protein sequence ID" value="KAJ3666714.1"/>
    <property type="molecule type" value="Genomic_DNA"/>
</dbReference>
<feature type="signal peptide" evidence="2">
    <location>
        <begin position="1"/>
        <end position="20"/>
    </location>
</feature>
<evidence type="ECO:0000313" key="4">
    <source>
        <dbReference type="Proteomes" id="UP001168821"/>
    </source>
</evidence>
<evidence type="ECO:0000256" key="1">
    <source>
        <dbReference type="SAM" id="MobiDB-lite"/>
    </source>
</evidence>
<evidence type="ECO:0000256" key="2">
    <source>
        <dbReference type="SAM" id="SignalP"/>
    </source>
</evidence>
<feature type="compositionally biased region" description="Basic and acidic residues" evidence="1">
    <location>
        <begin position="58"/>
        <end position="68"/>
    </location>
</feature>
<keyword evidence="2" id="KW-0732">Signal</keyword>
<keyword evidence="4" id="KW-1185">Reference proteome</keyword>
<reference evidence="3" key="1">
    <citation type="journal article" date="2023" name="G3 (Bethesda)">
        <title>Whole genome assemblies of Zophobas morio and Tenebrio molitor.</title>
        <authorList>
            <person name="Kaur S."/>
            <person name="Stinson S.A."/>
            <person name="diCenzo G.C."/>
        </authorList>
    </citation>
    <scope>NUCLEOTIDE SEQUENCE</scope>
    <source>
        <strain evidence="3">QUZm001</strain>
    </source>
</reference>
<gene>
    <name evidence="3" type="ORF">Zmor_002147</name>
</gene>
<feature type="region of interest" description="Disordered" evidence="1">
    <location>
        <begin position="23"/>
        <end position="72"/>
    </location>
</feature>
<comment type="caution">
    <text evidence="3">The sequence shown here is derived from an EMBL/GenBank/DDBJ whole genome shotgun (WGS) entry which is preliminary data.</text>
</comment>
<protein>
    <submittedName>
        <fullName evidence="3">Uncharacterized protein</fullName>
    </submittedName>
</protein>
<dbReference type="AlphaFoldDB" id="A0AA38MT78"/>
<proteinExistence type="predicted"/>
<evidence type="ECO:0000313" key="3">
    <source>
        <dbReference type="EMBL" id="KAJ3666714.1"/>
    </source>
</evidence>
<dbReference type="Proteomes" id="UP001168821">
    <property type="component" value="Unassembled WGS sequence"/>
</dbReference>
<feature type="chain" id="PRO_5041406787" evidence="2">
    <location>
        <begin position="21"/>
        <end position="112"/>
    </location>
</feature>